<dbReference type="Pfam" id="PF01380">
    <property type="entry name" value="SIS"/>
    <property type="match status" value="1"/>
</dbReference>
<dbReference type="InterPro" id="IPR046348">
    <property type="entry name" value="SIS_dom_sf"/>
</dbReference>
<dbReference type="InterPro" id="IPR001347">
    <property type="entry name" value="SIS_dom"/>
</dbReference>
<accession>A0ABZ2BY55</accession>
<dbReference type="RefSeq" id="WP_262386663.1">
    <property type="nucleotide sequence ID" value="NZ_CP143423.1"/>
</dbReference>
<keyword evidence="3" id="KW-1185">Reference proteome</keyword>
<organism evidence="2 3">
    <name type="scientific">Roseobacter fucihabitans</name>
    <dbReference type="NCBI Taxonomy" id="1537242"/>
    <lineage>
        <taxon>Bacteria</taxon>
        <taxon>Pseudomonadati</taxon>
        <taxon>Pseudomonadota</taxon>
        <taxon>Alphaproteobacteria</taxon>
        <taxon>Rhodobacterales</taxon>
        <taxon>Roseobacteraceae</taxon>
        <taxon>Roseobacter</taxon>
    </lineage>
</organism>
<dbReference type="Gene3D" id="3.40.50.10490">
    <property type="entry name" value="Glucose-6-phosphate isomerase like protein, domain 1"/>
    <property type="match status" value="1"/>
</dbReference>
<protein>
    <recommendedName>
        <fullName evidence="1">SIS domain-containing protein</fullName>
    </recommendedName>
</protein>
<evidence type="ECO:0000259" key="1">
    <source>
        <dbReference type="Pfam" id="PF01380"/>
    </source>
</evidence>
<sequence length="137" mass="14602">MAFENFADVPSRPSSIIDQMSQVTADDIVVAITSAHHASEVVSACEIARNNGARILALPYSHASPIVIGAWKVLRLPMAGPHFILSLNSALLAVEILLVGMAARSNEAAEEVSAFENRVRQFGGYVGSSGSLRERPD</sequence>
<name>A0ABZ2BY55_9RHOB</name>
<dbReference type="Proteomes" id="UP001318682">
    <property type="component" value="Chromosome"/>
</dbReference>
<dbReference type="SUPFAM" id="SSF53697">
    <property type="entry name" value="SIS domain"/>
    <property type="match status" value="1"/>
</dbReference>
<gene>
    <name evidence="2" type="ORF">ROLI_041230</name>
</gene>
<reference evidence="3" key="2">
    <citation type="submission" date="2024-01" db="EMBL/GenBank/DDBJ databases">
        <title>Roseobacter fucihabitans sp. nov., isolated from the brown alga Fucus spiralis.</title>
        <authorList>
            <person name="Hahnke S."/>
            <person name="Berger M."/>
            <person name="Schlingloff A."/>
            <person name="Athale I."/>
            <person name="Neumann-Schaal M."/>
            <person name="Adenaya A."/>
            <person name="Poehlein A."/>
            <person name="Daniel R."/>
            <person name="Pertersen J."/>
            <person name="Brinkhoff T."/>
        </authorList>
    </citation>
    <scope>NUCLEOTIDE SEQUENCE [LARGE SCALE GENOMIC DNA]</scope>
    <source>
        <strain evidence="3">B14</strain>
    </source>
</reference>
<proteinExistence type="predicted"/>
<evidence type="ECO:0000313" key="2">
    <source>
        <dbReference type="EMBL" id="WVX51022.1"/>
    </source>
</evidence>
<feature type="domain" description="SIS" evidence="1">
    <location>
        <begin position="17"/>
        <end position="99"/>
    </location>
</feature>
<reference evidence="2 3" key="1">
    <citation type="submission" date="2015-07" db="EMBL/GenBank/DDBJ databases">
        <authorList>
            <person name="Voget S."/>
            <person name="Dogs M."/>
            <person name="Brinkhoff T.H."/>
            <person name="Daniel R."/>
        </authorList>
    </citation>
    <scope>NUCLEOTIDE SEQUENCE [LARGE SCALE GENOMIC DNA]</scope>
    <source>
        <strain evidence="2 3">B14</strain>
    </source>
</reference>
<dbReference type="EMBL" id="CP143423">
    <property type="protein sequence ID" value="WVX51022.1"/>
    <property type="molecule type" value="Genomic_DNA"/>
</dbReference>
<evidence type="ECO:0000313" key="3">
    <source>
        <dbReference type="Proteomes" id="UP001318682"/>
    </source>
</evidence>